<organism evidence="2 3">
    <name type="scientific">Nitrincola nitratireducens</name>
    <dbReference type="NCBI Taxonomy" id="1229521"/>
    <lineage>
        <taxon>Bacteria</taxon>
        <taxon>Pseudomonadati</taxon>
        <taxon>Pseudomonadota</taxon>
        <taxon>Gammaproteobacteria</taxon>
        <taxon>Oceanospirillales</taxon>
        <taxon>Oceanospirillaceae</taxon>
        <taxon>Nitrincola</taxon>
    </lineage>
</organism>
<evidence type="ECO:0000313" key="3">
    <source>
        <dbReference type="Proteomes" id="UP000019464"/>
    </source>
</evidence>
<reference evidence="3" key="1">
    <citation type="submission" date="2012-11" db="EMBL/GenBank/DDBJ databases">
        <authorList>
            <person name="Singh A."/>
            <person name="Pinnaka A.K."/>
            <person name="Vaidya B."/>
        </authorList>
    </citation>
    <scope>NUCLEOTIDE SEQUENCE [LARGE SCALE GENOMIC DNA]</scope>
    <source>
        <strain evidence="3">AK23</strain>
    </source>
</reference>
<reference evidence="2 3" key="2">
    <citation type="journal article" date="2015" name="Syst. Appl. Microbiol.">
        <title>Nitrincola nitratireducens sp. nov. isolated from a haloalkaline crater lake.</title>
        <authorList>
            <person name="Singh A."/>
            <person name="Vaidya B."/>
            <person name="Tanuku N.R."/>
            <person name="Pinnaka A.K."/>
        </authorList>
    </citation>
    <scope>NUCLEOTIDE SEQUENCE [LARGE SCALE GENOMIC DNA]</scope>
    <source>
        <strain evidence="2 3">AK23</strain>
    </source>
</reference>
<dbReference type="Proteomes" id="UP000019464">
    <property type="component" value="Unassembled WGS sequence"/>
</dbReference>
<keyword evidence="2" id="KW-0378">Hydrolase</keyword>
<dbReference type="STRING" id="1229521.D791_01652"/>
<accession>W9VLW9</accession>
<evidence type="ECO:0000313" key="2">
    <source>
        <dbReference type="EMBL" id="EXJ11520.1"/>
    </source>
</evidence>
<dbReference type="EC" id="3.6.4.-" evidence="2"/>
<dbReference type="Pfam" id="PF12137">
    <property type="entry name" value="RapA_C"/>
    <property type="match status" value="1"/>
</dbReference>
<proteinExistence type="predicted"/>
<dbReference type="Gene3D" id="6.10.140.1500">
    <property type="match status" value="1"/>
</dbReference>
<dbReference type="InterPro" id="IPR022737">
    <property type="entry name" value="RapA_C"/>
</dbReference>
<name>W9VLW9_9GAMM</name>
<gene>
    <name evidence="2" type="primary">rapA_2</name>
    <name evidence="2" type="ORF">D791_01652</name>
</gene>
<protein>
    <submittedName>
        <fullName evidence="2">RNA polymerase-associated protein rapA</fullName>
        <ecNumber evidence="2">3.6.4.-</ecNumber>
    </submittedName>
</protein>
<evidence type="ECO:0000259" key="1">
    <source>
        <dbReference type="Pfam" id="PF12137"/>
    </source>
</evidence>
<dbReference type="EMBL" id="AONB01000006">
    <property type="protein sequence ID" value="EXJ11520.1"/>
    <property type="molecule type" value="Genomic_DNA"/>
</dbReference>
<sequence length="92" mass="10273">MARVARENIVSQLKHGQAIADKQLPSLIESALHSLLGDRTNEFERLKALAAVNPAIHPQELTQYADETEMMRLALERASLRLDAVRVIIVSE</sequence>
<dbReference type="GO" id="GO:0016817">
    <property type="term" value="F:hydrolase activity, acting on acid anhydrides"/>
    <property type="evidence" value="ECO:0007669"/>
    <property type="project" value="InterPro"/>
</dbReference>
<keyword evidence="3" id="KW-1185">Reference proteome</keyword>
<comment type="caution">
    <text evidence="2">The sequence shown here is derived from an EMBL/GenBank/DDBJ whole genome shotgun (WGS) entry which is preliminary data.</text>
</comment>
<dbReference type="AlphaFoldDB" id="W9VLW9"/>
<feature type="domain" description="RNA polymerase recycling bacterial C-terminal" evidence="1">
    <location>
        <begin position="2"/>
        <end position="90"/>
    </location>
</feature>
<dbReference type="RefSeq" id="WP_272944819.1">
    <property type="nucleotide sequence ID" value="NZ_AONB01000006.1"/>
</dbReference>